<comment type="caution">
    <text evidence="2">The sequence shown here is derived from an EMBL/GenBank/DDBJ whole genome shotgun (WGS) entry which is preliminary data.</text>
</comment>
<organism evidence="2 3">
    <name type="scientific">Pseudanabaena cinerea FACHB-1277</name>
    <dbReference type="NCBI Taxonomy" id="2949581"/>
    <lineage>
        <taxon>Bacteria</taxon>
        <taxon>Bacillati</taxon>
        <taxon>Cyanobacteriota</taxon>
        <taxon>Cyanophyceae</taxon>
        <taxon>Pseudanabaenales</taxon>
        <taxon>Pseudanabaenaceae</taxon>
        <taxon>Pseudanabaena</taxon>
        <taxon>Pseudanabaena cinerea</taxon>
    </lineage>
</organism>
<feature type="compositionally biased region" description="Polar residues" evidence="1">
    <location>
        <begin position="1"/>
        <end position="11"/>
    </location>
</feature>
<dbReference type="EMBL" id="JACJPY010000069">
    <property type="protein sequence ID" value="MBD2151840.1"/>
    <property type="molecule type" value="Genomic_DNA"/>
</dbReference>
<evidence type="ECO:0000313" key="2">
    <source>
        <dbReference type="EMBL" id="MBD2151840.1"/>
    </source>
</evidence>
<evidence type="ECO:0000256" key="1">
    <source>
        <dbReference type="SAM" id="MobiDB-lite"/>
    </source>
</evidence>
<dbReference type="RefSeq" id="WP_190352257.1">
    <property type="nucleotide sequence ID" value="NZ_JACJPY010000069.1"/>
</dbReference>
<name>A0A926UXG9_9CYAN</name>
<gene>
    <name evidence="2" type="ORF">H6F44_17170</name>
</gene>
<sequence length="46" mass="5187">MTQQKNQTAIATSKPKITIATSQQSNSDPPLDTQNHDRHSIKIKQR</sequence>
<accession>A0A926UXG9</accession>
<keyword evidence="3" id="KW-1185">Reference proteome</keyword>
<protein>
    <submittedName>
        <fullName evidence="2">Uncharacterized protein</fullName>
    </submittedName>
</protein>
<dbReference type="Proteomes" id="UP000631421">
    <property type="component" value="Unassembled WGS sequence"/>
</dbReference>
<evidence type="ECO:0000313" key="3">
    <source>
        <dbReference type="Proteomes" id="UP000631421"/>
    </source>
</evidence>
<proteinExistence type="predicted"/>
<feature type="compositionally biased region" description="Polar residues" evidence="1">
    <location>
        <begin position="19"/>
        <end position="28"/>
    </location>
</feature>
<reference evidence="2" key="2">
    <citation type="submission" date="2020-08" db="EMBL/GenBank/DDBJ databases">
        <authorList>
            <person name="Chen M."/>
            <person name="Teng W."/>
            <person name="Zhao L."/>
            <person name="Hu C."/>
            <person name="Zhou Y."/>
            <person name="Han B."/>
            <person name="Song L."/>
            <person name="Shu W."/>
        </authorList>
    </citation>
    <scope>NUCLEOTIDE SEQUENCE</scope>
    <source>
        <strain evidence="2">FACHB-1277</strain>
    </source>
</reference>
<dbReference type="AlphaFoldDB" id="A0A926UXG9"/>
<reference evidence="2" key="1">
    <citation type="journal article" date="2015" name="ISME J.">
        <title>Draft Genome Sequence of Streptomyces incarnatus NRRL8089, which Produces the Nucleoside Antibiotic Sinefungin.</title>
        <authorList>
            <person name="Oshima K."/>
            <person name="Hattori M."/>
            <person name="Shimizu H."/>
            <person name="Fukuda K."/>
            <person name="Nemoto M."/>
            <person name="Inagaki K."/>
            <person name="Tamura T."/>
        </authorList>
    </citation>
    <scope>NUCLEOTIDE SEQUENCE</scope>
    <source>
        <strain evidence="2">FACHB-1277</strain>
    </source>
</reference>
<feature type="region of interest" description="Disordered" evidence="1">
    <location>
        <begin position="1"/>
        <end position="46"/>
    </location>
</feature>